<dbReference type="AlphaFoldDB" id="A0A4D7QJY5"/>
<dbReference type="PROSITE" id="PS01305">
    <property type="entry name" value="MOAA_NIFB_PQQE"/>
    <property type="match status" value="1"/>
</dbReference>
<feature type="binding site" evidence="12">
    <location>
        <position position="196"/>
    </location>
    <ligand>
        <name>S-adenosyl-L-methionine</name>
        <dbReference type="ChEBI" id="CHEBI:59789"/>
    </ligand>
</feature>
<comment type="similarity">
    <text evidence="12">Belongs to the radical SAM superfamily. MoaA family.</text>
</comment>
<keyword evidence="10 12" id="KW-0456">Lyase</keyword>
<feature type="binding site" evidence="12">
    <location>
        <position position="33"/>
    </location>
    <ligand>
        <name>[4Fe-4S] cluster</name>
        <dbReference type="ChEBI" id="CHEBI:49883"/>
        <label>1</label>
        <note>4Fe-4S-S-AdoMet</note>
    </ligand>
</feature>
<dbReference type="Proteomes" id="UP000298588">
    <property type="component" value="Chromosome"/>
</dbReference>
<feature type="binding site" evidence="12">
    <location>
        <position position="68"/>
    </location>
    <ligand>
        <name>GTP</name>
        <dbReference type="ChEBI" id="CHEBI:37565"/>
    </ligand>
</feature>
<dbReference type="CDD" id="cd01335">
    <property type="entry name" value="Radical_SAM"/>
    <property type="match status" value="1"/>
</dbReference>
<dbReference type="SFLD" id="SFLDS00029">
    <property type="entry name" value="Radical_SAM"/>
    <property type="match status" value="1"/>
</dbReference>
<evidence type="ECO:0000256" key="7">
    <source>
        <dbReference type="ARBA" id="ARBA00023014"/>
    </source>
</evidence>
<reference evidence="14 15" key="1">
    <citation type="submission" date="2019-04" db="EMBL/GenBank/DDBJ databases">
        <title>Phreatobacter aquaticus sp. nov.</title>
        <authorList>
            <person name="Choi A."/>
            <person name="Baek K."/>
        </authorList>
    </citation>
    <scope>NUCLEOTIDE SEQUENCE [LARGE SCALE GENOMIC DNA]</scope>
    <source>
        <strain evidence="14 15">NMCR1094</strain>
    </source>
</reference>
<feature type="binding site" evidence="12">
    <location>
        <position position="72"/>
    </location>
    <ligand>
        <name>S-adenosyl-L-methionine</name>
        <dbReference type="ChEBI" id="CHEBI:59789"/>
    </ligand>
</feature>
<keyword evidence="15" id="KW-1185">Reference proteome</keyword>
<dbReference type="GO" id="GO:0046872">
    <property type="term" value="F:metal ion binding"/>
    <property type="evidence" value="ECO:0007669"/>
    <property type="project" value="UniProtKB-KW"/>
</dbReference>
<keyword evidence="3 12" id="KW-0949">S-adenosyl-L-methionine</keyword>
<dbReference type="NCBIfam" id="TIGR02666">
    <property type="entry name" value="moaA"/>
    <property type="match status" value="1"/>
</dbReference>
<protein>
    <recommendedName>
        <fullName evidence="1 12">GTP 3',8-cyclase</fullName>
        <ecNumber evidence="1 12">4.1.99.22</ecNumber>
    </recommendedName>
    <alternativeName>
        <fullName evidence="12">Molybdenum cofactor biosynthesis protein A</fullName>
    </alternativeName>
</protein>
<dbReference type="HAMAP" id="MF_01225_B">
    <property type="entry name" value="MoaA_B"/>
    <property type="match status" value="1"/>
</dbReference>
<evidence type="ECO:0000256" key="11">
    <source>
        <dbReference type="ARBA" id="ARBA00048697"/>
    </source>
</evidence>
<dbReference type="InterPro" id="IPR013785">
    <property type="entry name" value="Aldolase_TIM"/>
</dbReference>
<keyword evidence="7 12" id="KW-0411">Iron-sulfur</keyword>
<dbReference type="UniPathway" id="UPA00344"/>
<dbReference type="InterPro" id="IPR000385">
    <property type="entry name" value="MoaA_NifB_PqqE_Fe-S-bd_CS"/>
</dbReference>
<dbReference type="EC" id="4.1.99.22" evidence="1 12"/>
<evidence type="ECO:0000313" key="15">
    <source>
        <dbReference type="Proteomes" id="UP000298588"/>
    </source>
</evidence>
<dbReference type="PROSITE" id="PS51918">
    <property type="entry name" value="RADICAL_SAM"/>
    <property type="match status" value="1"/>
</dbReference>
<evidence type="ECO:0000256" key="6">
    <source>
        <dbReference type="ARBA" id="ARBA00023004"/>
    </source>
</evidence>
<evidence type="ECO:0000256" key="5">
    <source>
        <dbReference type="ARBA" id="ARBA00022741"/>
    </source>
</evidence>
<comment type="cofactor">
    <cofactor evidence="12">
        <name>[4Fe-4S] cluster</name>
        <dbReference type="ChEBI" id="CHEBI:49883"/>
    </cofactor>
    <text evidence="12">Binds 2 [4Fe-4S] clusters. Binds 1 [4Fe-4S] cluster coordinated with 3 cysteines and an exchangeable S-adenosyl-L-methionine and 1 [4Fe-4S] cluster coordinated with 3 cysteines and the GTP-derived substrate.</text>
</comment>
<dbReference type="OrthoDB" id="9763993at2"/>
<dbReference type="InterPro" id="IPR006638">
    <property type="entry name" value="Elp3/MiaA/NifB-like_rSAM"/>
</dbReference>
<dbReference type="Pfam" id="PF04055">
    <property type="entry name" value="Radical_SAM"/>
    <property type="match status" value="1"/>
</dbReference>
<feature type="binding site" evidence="12">
    <location>
        <position position="162"/>
    </location>
    <ligand>
        <name>GTP</name>
        <dbReference type="ChEBI" id="CHEBI:37565"/>
    </ligand>
</feature>
<comment type="function">
    <text evidence="12">Catalyzes the cyclization of GTP to (8S)-3',8-cyclo-7,8-dihydroguanosine 5'-triphosphate.</text>
</comment>
<dbReference type="GO" id="GO:0061799">
    <property type="term" value="F:cyclic pyranopterin monophosphate synthase activity"/>
    <property type="evidence" value="ECO:0007669"/>
    <property type="project" value="TreeGrafter"/>
</dbReference>
<organism evidence="14 15">
    <name type="scientific">Phreatobacter aquaticus</name>
    <dbReference type="NCBI Taxonomy" id="2570229"/>
    <lineage>
        <taxon>Bacteria</taxon>
        <taxon>Pseudomonadati</taxon>
        <taxon>Pseudomonadota</taxon>
        <taxon>Alphaproteobacteria</taxon>
        <taxon>Hyphomicrobiales</taxon>
        <taxon>Phreatobacteraceae</taxon>
        <taxon>Phreatobacter</taxon>
    </lineage>
</organism>
<keyword evidence="2 12" id="KW-0004">4Fe-4S</keyword>
<proteinExistence type="inferred from homology"/>
<comment type="subunit">
    <text evidence="12">Monomer and homodimer.</text>
</comment>
<dbReference type="SFLD" id="SFLDG01383">
    <property type="entry name" value="cyclic_pyranopterin_phosphate"/>
    <property type="match status" value="1"/>
</dbReference>
<dbReference type="PANTHER" id="PTHR22960">
    <property type="entry name" value="MOLYBDOPTERIN COFACTOR SYNTHESIS PROTEIN A"/>
    <property type="match status" value="1"/>
</dbReference>
<name>A0A4D7QJY5_9HYPH</name>
<evidence type="ECO:0000256" key="4">
    <source>
        <dbReference type="ARBA" id="ARBA00022723"/>
    </source>
</evidence>
<feature type="binding site" evidence="12">
    <location>
        <begin position="264"/>
        <end position="266"/>
    </location>
    <ligand>
        <name>GTP</name>
        <dbReference type="ChEBI" id="CHEBI:37565"/>
    </ligand>
</feature>
<feature type="binding site" evidence="12">
    <location>
        <position position="30"/>
    </location>
    <ligand>
        <name>[4Fe-4S] cluster</name>
        <dbReference type="ChEBI" id="CHEBI:49883"/>
        <label>1</label>
        <note>4Fe-4S-S-AdoMet</note>
    </ligand>
</feature>
<keyword evidence="4 12" id="KW-0479">Metal-binding</keyword>
<dbReference type="Gene3D" id="3.20.20.70">
    <property type="entry name" value="Aldolase class I"/>
    <property type="match status" value="1"/>
</dbReference>
<accession>A0A4D7QJY5</accession>
<dbReference type="GO" id="GO:0061798">
    <property type="term" value="F:GTP 3',8'-cyclase activity"/>
    <property type="evidence" value="ECO:0007669"/>
    <property type="project" value="UniProtKB-UniRule"/>
</dbReference>
<evidence type="ECO:0000256" key="10">
    <source>
        <dbReference type="ARBA" id="ARBA00023239"/>
    </source>
</evidence>
<evidence type="ECO:0000259" key="13">
    <source>
        <dbReference type="PROSITE" id="PS51918"/>
    </source>
</evidence>
<feature type="binding site" evidence="12">
    <location>
        <position position="26"/>
    </location>
    <ligand>
        <name>[4Fe-4S] cluster</name>
        <dbReference type="ChEBI" id="CHEBI:49883"/>
        <label>1</label>
        <note>4Fe-4S-S-AdoMet</note>
    </ligand>
</feature>
<dbReference type="KEGG" id="paqt:E8L99_07455"/>
<dbReference type="InterPro" id="IPR058240">
    <property type="entry name" value="rSAM_sf"/>
</dbReference>
<dbReference type="RefSeq" id="WP_137098950.1">
    <property type="nucleotide sequence ID" value="NZ_CP039865.1"/>
</dbReference>
<feature type="binding site" evidence="12">
    <location>
        <position position="19"/>
    </location>
    <ligand>
        <name>GTP</name>
        <dbReference type="ChEBI" id="CHEBI:37565"/>
    </ligand>
</feature>
<keyword evidence="9 12" id="KW-0501">Molybdenum cofactor biosynthesis</keyword>
<feature type="binding site" evidence="12">
    <location>
        <position position="126"/>
    </location>
    <ligand>
        <name>S-adenosyl-L-methionine</name>
        <dbReference type="ChEBI" id="CHEBI:59789"/>
    </ligand>
</feature>
<dbReference type="InterPro" id="IPR013483">
    <property type="entry name" value="MoaA"/>
</dbReference>
<dbReference type="SUPFAM" id="SSF102114">
    <property type="entry name" value="Radical SAM enzymes"/>
    <property type="match status" value="1"/>
</dbReference>
<feature type="binding site" evidence="12">
    <location>
        <position position="262"/>
    </location>
    <ligand>
        <name>[4Fe-4S] cluster</name>
        <dbReference type="ChEBI" id="CHEBI:49883"/>
        <label>2</label>
        <note>4Fe-4S-substrate</note>
    </ligand>
</feature>
<evidence type="ECO:0000256" key="1">
    <source>
        <dbReference type="ARBA" id="ARBA00012167"/>
    </source>
</evidence>
<evidence type="ECO:0000256" key="8">
    <source>
        <dbReference type="ARBA" id="ARBA00023134"/>
    </source>
</evidence>
<dbReference type="InterPro" id="IPR007197">
    <property type="entry name" value="rSAM"/>
</dbReference>
<dbReference type="GO" id="GO:1904047">
    <property type="term" value="F:S-adenosyl-L-methionine binding"/>
    <property type="evidence" value="ECO:0007669"/>
    <property type="project" value="UniProtKB-UniRule"/>
</dbReference>
<evidence type="ECO:0000256" key="12">
    <source>
        <dbReference type="HAMAP-Rule" id="MF_01225"/>
    </source>
</evidence>
<gene>
    <name evidence="12 14" type="primary">moaA</name>
    <name evidence="14" type="ORF">E8L99_07455</name>
</gene>
<dbReference type="PANTHER" id="PTHR22960:SF0">
    <property type="entry name" value="MOLYBDENUM COFACTOR BIOSYNTHESIS PROTEIN 1"/>
    <property type="match status" value="1"/>
</dbReference>
<dbReference type="SFLD" id="SFLDG01386">
    <property type="entry name" value="main_SPASM_domain-containing"/>
    <property type="match status" value="1"/>
</dbReference>
<feature type="binding site" evidence="12">
    <location>
        <position position="102"/>
    </location>
    <ligand>
        <name>GTP</name>
        <dbReference type="ChEBI" id="CHEBI:37565"/>
    </ligand>
</feature>
<dbReference type="InterPro" id="IPR010505">
    <property type="entry name" value="MoaA_twitch"/>
</dbReference>
<dbReference type="GO" id="GO:0051539">
    <property type="term" value="F:4 iron, 4 sulfur cluster binding"/>
    <property type="evidence" value="ECO:0007669"/>
    <property type="project" value="UniProtKB-UniRule"/>
</dbReference>
<sequence>MTVLGPLIDPFGRRVTYLRLSVTDRCDLRCFYCMSERPDFLPKRELLSLEELDRVASAFVSRGVRKLRLTGGEPLVRRDVVELFRSLGRHLGSGALDELTLTTNGSQLAQHADTLAAAGVRRVNVSLDSLDAGRFAAITRRGRLADTLDGIEAARAAGLAVKLNTVALAGVNDDEFHDLVAFGHEHGMDVTFIEVMPIGEIGHGQARHFMPISEVRKRLETPFRLAPSRHSSGGPARYWTSETTGHRVGFIAATTCNFCPGCNRVRLTATGQLEACLGREESTDLRAAIRGSEADEALHTAIDRAIASKPEGHAFEAAASVSATTRPMHRTGG</sequence>
<evidence type="ECO:0000256" key="9">
    <source>
        <dbReference type="ARBA" id="ARBA00023150"/>
    </source>
</evidence>
<comment type="catalytic activity">
    <reaction evidence="11 12">
        <text>GTP + AH2 + S-adenosyl-L-methionine = (8S)-3',8-cyclo-7,8-dihydroguanosine 5'-triphosphate + 5'-deoxyadenosine + L-methionine + A + H(+)</text>
        <dbReference type="Rhea" id="RHEA:49576"/>
        <dbReference type="ChEBI" id="CHEBI:13193"/>
        <dbReference type="ChEBI" id="CHEBI:15378"/>
        <dbReference type="ChEBI" id="CHEBI:17319"/>
        <dbReference type="ChEBI" id="CHEBI:17499"/>
        <dbReference type="ChEBI" id="CHEBI:37565"/>
        <dbReference type="ChEBI" id="CHEBI:57844"/>
        <dbReference type="ChEBI" id="CHEBI:59789"/>
        <dbReference type="ChEBI" id="CHEBI:131766"/>
        <dbReference type="EC" id="4.1.99.22"/>
    </reaction>
</comment>
<feature type="binding site" evidence="12">
    <location>
        <position position="276"/>
    </location>
    <ligand>
        <name>[4Fe-4S] cluster</name>
        <dbReference type="ChEBI" id="CHEBI:49883"/>
        <label>2</label>
        <note>4Fe-4S-substrate</note>
    </ligand>
</feature>
<evidence type="ECO:0000313" key="14">
    <source>
        <dbReference type="EMBL" id="QCK85616.1"/>
    </source>
</evidence>
<dbReference type="CDD" id="cd21117">
    <property type="entry name" value="Twitch_MoaA"/>
    <property type="match status" value="1"/>
</dbReference>
<feature type="binding site" evidence="12">
    <location>
        <position position="32"/>
    </location>
    <ligand>
        <name>S-adenosyl-L-methionine</name>
        <dbReference type="ChEBI" id="CHEBI:59789"/>
    </ligand>
</feature>
<feature type="binding site" evidence="12">
    <location>
        <position position="259"/>
    </location>
    <ligand>
        <name>[4Fe-4S] cluster</name>
        <dbReference type="ChEBI" id="CHEBI:49883"/>
        <label>2</label>
        <note>4Fe-4S-substrate</note>
    </ligand>
</feature>
<comment type="pathway">
    <text evidence="12">Cofactor biosynthesis; molybdopterin biosynthesis.</text>
</comment>
<evidence type="ECO:0000256" key="2">
    <source>
        <dbReference type="ARBA" id="ARBA00022485"/>
    </source>
</evidence>
<keyword evidence="5 12" id="KW-0547">Nucleotide-binding</keyword>
<keyword evidence="8 12" id="KW-0342">GTP-binding</keyword>
<evidence type="ECO:0000256" key="3">
    <source>
        <dbReference type="ARBA" id="ARBA00022691"/>
    </source>
</evidence>
<dbReference type="InterPro" id="IPR040064">
    <property type="entry name" value="MoaA-like"/>
</dbReference>
<dbReference type="InterPro" id="IPR050105">
    <property type="entry name" value="MoCo_biosynth_MoaA/MoaC"/>
</dbReference>
<dbReference type="EMBL" id="CP039865">
    <property type="protein sequence ID" value="QCK85616.1"/>
    <property type="molecule type" value="Genomic_DNA"/>
</dbReference>
<feature type="domain" description="Radical SAM core" evidence="13">
    <location>
        <begin position="10"/>
        <end position="236"/>
    </location>
</feature>
<dbReference type="GO" id="GO:0006777">
    <property type="term" value="P:Mo-molybdopterin cofactor biosynthetic process"/>
    <property type="evidence" value="ECO:0007669"/>
    <property type="project" value="UniProtKB-UniRule"/>
</dbReference>
<dbReference type="GO" id="GO:0005525">
    <property type="term" value="F:GTP binding"/>
    <property type="evidence" value="ECO:0007669"/>
    <property type="project" value="UniProtKB-UniRule"/>
</dbReference>
<dbReference type="SMART" id="SM00729">
    <property type="entry name" value="Elp3"/>
    <property type="match status" value="1"/>
</dbReference>
<dbReference type="Pfam" id="PF06463">
    <property type="entry name" value="Mob_synth_C"/>
    <property type="match status" value="1"/>
</dbReference>
<dbReference type="SFLD" id="SFLDG01067">
    <property type="entry name" value="SPASM/twitch_domain_containing"/>
    <property type="match status" value="1"/>
</dbReference>
<keyword evidence="6 12" id="KW-0408">Iron</keyword>